<dbReference type="Proteomes" id="UP001201812">
    <property type="component" value="Unassembled WGS sequence"/>
</dbReference>
<evidence type="ECO:0000256" key="1">
    <source>
        <dbReference type="SAM" id="Phobius"/>
    </source>
</evidence>
<protein>
    <submittedName>
        <fullName evidence="2">Uncharacterized protein</fullName>
    </submittedName>
</protein>
<keyword evidence="1" id="KW-0812">Transmembrane</keyword>
<proteinExistence type="predicted"/>
<name>A0AAD4NDX5_9BILA</name>
<dbReference type="AlphaFoldDB" id="A0AAD4NDX5"/>
<feature type="transmembrane region" description="Helical" evidence="1">
    <location>
        <begin position="29"/>
        <end position="54"/>
    </location>
</feature>
<keyword evidence="1" id="KW-0472">Membrane</keyword>
<sequence>MNTAAPANAIVQKCVRICTAQPPEETPTWIVILILTVTFGPILCIAVCFAVAFCRKSKKDKRNLVGDREKCHTWCTPSLCQNPIHKKSNVYETC</sequence>
<keyword evidence="1" id="KW-1133">Transmembrane helix</keyword>
<dbReference type="EMBL" id="JAKKPZ010000005">
    <property type="protein sequence ID" value="KAI1720949.1"/>
    <property type="molecule type" value="Genomic_DNA"/>
</dbReference>
<comment type="caution">
    <text evidence="2">The sequence shown here is derived from an EMBL/GenBank/DDBJ whole genome shotgun (WGS) entry which is preliminary data.</text>
</comment>
<keyword evidence="3" id="KW-1185">Reference proteome</keyword>
<accession>A0AAD4NDX5</accession>
<gene>
    <name evidence="2" type="ORF">DdX_05200</name>
</gene>
<evidence type="ECO:0000313" key="3">
    <source>
        <dbReference type="Proteomes" id="UP001201812"/>
    </source>
</evidence>
<organism evidence="2 3">
    <name type="scientific">Ditylenchus destructor</name>
    <dbReference type="NCBI Taxonomy" id="166010"/>
    <lineage>
        <taxon>Eukaryota</taxon>
        <taxon>Metazoa</taxon>
        <taxon>Ecdysozoa</taxon>
        <taxon>Nematoda</taxon>
        <taxon>Chromadorea</taxon>
        <taxon>Rhabditida</taxon>
        <taxon>Tylenchina</taxon>
        <taxon>Tylenchomorpha</taxon>
        <taxon>Sphaerularioidea</taxon>
        <taxon>Anguinidae</taxon>
        <taxon>Anguininae</taxon>
        <taxon>Ditylenchus</taxon>
    </lineage>
</organism>
<evidence type="ECO:0000313" key="2">
    <source>
        <dbReference type="EMBL" id="KAI1720949.1"/>
    </source>
</evidence>
<reference evidence="2" key="1">
    <citation type="submission" date="2022-01" db="EMBL/GenBank/DDBJ databases">
        <title>Genome Sequence Resource for Two Populations of Ditylenchus destructor, the Migratory Endoparasitic Phytonematode.</title>
        <authorList>
            <person name="Zhang H."/>
            <person name="Lin R."/>
            <person name="Xie B."/>
        </authorList>
    </citation>
    <scope>NUCLEOTIDE SEQUENCE</scope>
    <source>
        <strain evidence="2">BazhouSP</strain>
    </source>
</reference>